<sequence length="87" mass="9566">MLWHEVKRVAGEGGWMERRQGKEELNLRSEEACGRAATVGDTEVREAAVGVRGVDDIVAGGLQGDSWNQTPRPISSSDEKETRRKDG</sequence>
<feature type="region of interest" description="Disordered" evidence="1">
    <location>
        <begin position="59"/>
        <end position="87"/>
    </location>
</feature>
<dbReference type="EMBL" id="JAGKQM010000003">
    <property type="protein sequence ID" value="KAH0936171.1"/>
    <property type="molecule type" value="Genomic_DNA"/>
</dbReference>
<feature type="compositionally biased region" description="Polar residues" evidence="1">
    <location>
        <begin position="65"/>
        <end position="76"/>
    </location>
</feature>
<organism evidence="2 3">
    <name type="scientific">Brassica napus</name>
    <name type="common">Rape</name>
    <dbReference type="NCBI Taxonomy" id="3708"/>
    <lineage>
        <taxon>Eukaryota</taxon>
        <taxon>Viridiplantae</taxon>
        <taxon>Streptophyta</taxon>
        <taxon>Embryophyta</taxon>
        <taxon>Tracheophyta</taxon>
        <taxon>Spermatophyta</taxon>
        <taxon>Magnoliopsida</taxon>
        <taxon>eudicotyledons</taxon>
        <taxon>Gunneridae</taxon>
        <taxon>Pentapetalae</taxon>
        <taxon>rosids</taxon>
        <taxon>malvids</taxon>
        <taxon>Brassicales</taxon>
        <taxon>Brassicaceae</taxon>
        <taxon>Brassiceae</taxon>
        <taxon>Brassica</taxon>
    </lineage>
</organism>
<evidence type="ECO:0000313" key="2">
    <source>
        <dbReference type="EMBL" id="KAH0936171.1"/>
    </source>
</evidence>
<proteinExistence type="predicted"/>
<accession>A0ABQ8E6A7</accession>
<feature type="compositionally biased region" description="Basic and acidic residues" evidence="1">
    <location>
        <begin position="77"/>
        <end position="87"/>
    </location>
</feature>
<dbReference type="Proteomes" id="UP000824890">
    <property type="component" value="Unassembled WGS sequence"/>
</dbReference>
<protein>
    <submittedName>
        <fullName evidence="2">Uncharacterized protein</fullName>
    </submittedName>
</protein>
<gene>
    <name evidence="2" type="ORF">HID58_013288</name>
</gene>
<name>A0ABQ8E6A7_BRANA</name>
<keyword evidence="3" id="KW-1185">Reference proteome</keyword>
<comment type="caution">
    <text evidence="2">The sequence shown here is derived from an EMBL/GenBank/DDBJ whole genome shotgun (WGS) entry which is preliminary data.</text>
</comment>
<evidence type="ECO:0000256" key="1">
    <source>
        <dbReference type="SAM" id="MobiDB-lite"/>
    </source>
</evidence>
<reference evidence="2 3" key="1">
    <citation type="submission" date="2021-05" db="EMBL/GenBank/DDBJ databases">
        <title>Genome Assembly of Synthetic Allotetraploid Brassica napus Reveals Homoeologous Exchanges between Subgenomes.</title>
        <authorList>
            <person name="Davis J.T."/>
        </authorList>
    </citation>
    <scope>NUCLEOTIDE SEQUENCE [LARGE SCALE GENOMIC DNA]</scope>
    <source>
        <strain evidence="3">cv. Da-Ae</strain>
        <tissue evidence="2">Seedling</tissue>
    </source>
</reference>
<evidence type="ECO:0000313" key="3">
    <source>
        <dbReference type="Proteomes" id="UP000824890"/>
    </source>
</evidence>